<dbReference type="Proteomes" id="UP000315496">
    <property type="component" value="Chromosome 4"/>
</dbReference>
<dbReference type="GO" id="GO:0006886">
    <property type="term" value="P:intracellular protein transport"/>
    <property type="evidence" value="ECO:0007669"/>
    <property type="project" value="TreeGrafter"/>
</dbReference>
<dbReference type="Gene3D" id="1.20.5.110">
    <property type="match status" value="1"/>
</dbReference>
<protein>
    <submittedName>
        <fullName evidence="6">Qa-SNARE 1</fullName>
    </submittedName>
</protein>
<evidence type="ECO:0000256" key="4">
    <source>
        <dbReference type="SAM" id="Phobius"/>
    </source>
</evidence>
<dbReference type="PRINTS" id="PR00219">
    <property type="entry name" value="SYNAPTOBREVN"/>
</dbReference>
<comment type="similarity">
    <text evidence="1">Belongs to the syntaxin family.</text>
</comment>
<accession>A0A4Z1SMY5</accession>
<evidence type="ECO:0000256" key="1">
    <source>
        <dbReference type="ARBA" id="ARBA00009063"/>
    </source>
</evidence>
<evidence type="ECO:0000259" key="5">
    <source>
        <dbReference type="PROSITE" id="PS50192"/>
    </source>
</evidence>
<gene>
    <name evidence="6" type="ORF">GMRT_10062</name>
</gene>
<evidence type="ECO:0000256" key="3">
    <source>
        <dbReference type="SAM" id="MobiDB-lite"/>
    </source>
</evidence>
<dbReference type="EMBL" id="VDLU01000004">
    <property type="protein sequence ID" value="TNJ27084.1"/>
    <property type="molecule type" value="Genomic_DNA"/>
</dbReference>
<dbReference type="VEuPathDB" id="GiardiaDB:GMRT_10062"/>
<keyword evidence="4" id="KW-1133">Transmembrane helix</keyword>
<evidence type="ECO:0000313" key="7">
    <source>
        <dbReference type="Proteomes" id="UP000315496"/>
    </source>
</evidence>
<dbReference type="GO" id="GO:0048278">
    <property type="term" value="P:vesicle docking"/>
    <property type="evidence" value="ECO:0007669"/>
    <property type="project" value="TreeGrafter"/>
</dbReference>
<dbReference type="GO" id="GO:0006906">
    <property type="term" value="P:vesicle fusion"/>
    <property type="evidence" value="ECO:0007669"/>
    <property type="project" value="TreeGrafter"/>
</dbReference>
<reference evidence="6 7" key="1">
    <citation type="submission" date="2019-05" db="EMBL/GenBank/DDBJ databases">
        <title>The compact genome of Giardia muris reveals important steps in the evolution of intestinal protozoan parasites.</title>
        <authorList>
            <person name="Xu F."/>
            <person name="Jimenez-Gonzalez A."/>
            <person name="Einarsson E."/>
            <person name="Astvaldsson A."/>
            <person name="Peirasmaki D."/>
            <person name="Eckmann L."/>
            <person name="Andersson J.O."/>
            <person name="Svard S.G."/>
            <person name="Jerlstrom-Hultqvist J."/>
        </authorList>
    </citation>
    <scope>NUCLEOTIDE SEQUENCE [LARGE SCALE GENOMIC DNA]</scope>
    <source>
        <strain evidence="6 7">Roberts-Thomson</strain>
    </source>
</reference>
<keyword evidence="4" id="KW-0812">Transmembrane</keyword>
<keyword evidence="4" id="KW-0472">Membrane</keyword>
<feature type="coiled-coil region" evidence="2">
    <location>
        <begin position="62"/>
        <end position="111"/>
    </location>
</feature>
<proteinExistence type="inferred from homology"/>
<keyword evidence="2" id="KW-0175">Coiled coil</keyword>
<dbReference type="PANTHER" id="PTHR19957">
    <property type="entry name" value="SYNTAXIN"/>
    <property type="match status" value="1"/>
</dbReference>
<dbReference type="GO" id="GO:0005484">
    <property type="term" value="F:SNAP receptor activity"/>
    <property type="evidence" value="ECO:0007669"/>
    <property type="project" value="TreeGrafter"/>
</dbReference>
<dbReference type="InterPro" id="IPR001388">
    <property type="entry name" value="Synaptobrevin-like"/>
</dbReference>
<dbReference type="GO" id="GO:0000149">
    <property type="term" value="F:SNARE binding"/>
    <property type="evidence" value="ECO:0007669"/>
    <property type="project" value="TreeGrafter"/>
</dbReference>
<name>A0A4Z1SMY5_GIAMU</name>
<feature type="transmembrane region" description="Helical" evidence="4">
    <location>
        <begin position="252"/>
        <end position="273"/>
    </location>
</feature>
<dbReference type="InterPro" id="IPR010989">
    <property type="entry name" value="SNARE"/>
</dbReference>
<evidence type="ECO:0000256" key="2">
    <source>
        <dbReference type="SAM" id="Coils"/>
    </source>
</evidence>
<dbReference type="PROSITE" id="PS50192">
    <property type="entry name" value="T_SNARE"/>
    <property type="match status" value="1"/>
</dbReference>
<dbReference type="SUPFAM" id="SSF47661">
    <property type="entry name" value="t-snare proteins"/>
    <property type="match status" value="1"/>
</dbReference>
<dbReference type="InterPro" id="IPR045242">
    <property type="entry name" value="Syntaxin"/>
</dbReference>
<dbReference type="InterPro" id="IPR000727">
    <property type="entry name" value="T_SNARE_dom"/>
</dbReference>
<feature type="domain" description="T-SNARE coiled-coil homology" evidence="5">
    <location>
        <begin position="179"/>
        <end position="241"/>
    </location>
</feature>
<dbReference type="GO" id="GO:0012505">
    <property type="term" value="C:endomembrane system"/>
    <property type="evidence" value="ECO:0007669"/>
    <property type="project" value="TreeGrafter"/>
</dbReference>
<organism evidence="6 7">
    <name type="scientific">Giardia muris</name>
    <dbReference type="NCBI Taxonomy" id="5742"/>
    <lineage>
        <taxon>Eukaryota</taxon>
        <taxon>Metamonada</taxon>
        <taxon>Diplomonadida</taxon>
        <taxon>Hexamitidae</taxon>
        <taxon>Giardiinae</taxon>
        <taxon>Giardia</taxon>
    </lineage>
</organism>
<dbReference type="SMART" id="SM00397">
    <property type="entry name" value="t_SNARE"/>
    <property type="match status" value="1"/>
</dbReference>
<dbReference type="SUPFAM" id="SSF58038">
    <property type="entry name" value="SNARE fusion complex"/>
    <property type="match status" value="1"/>
</dbReference>
<dbReference type="OrthoDB" id="10258591at2759"/>
<dbReference type="AlphaFoldDB" id="A0A4Z1SMY5"/>
<sequence length="274" mass="30115">MSDAYDFQVGNEAESLTGPGTQVTNPELGKQYAKVDAAIADVDAAIGKLSAQIATASRVASMAELKELQAGVNKTLKDIEARLLRKVADSVQQLEKQFTSLKSAKKLTDEQEFNAQTKNRSYADALGTKHAQLEEVKRRMNKVFENIRASLLAKENSPAGESGGISEERARRLELQDMELVDEREGEVIQAINRDVQEIVGLMKLMAEEVQENQGTIDHIEMNVKKASGDVEQGVEHLEKARKAQKCSRKCMIIWGCVGAILLIIIISVTASIF</sequence>
<keyword evidence="7" id="KW-1185">Reference proteome</keyword>
<dbReference type="Pfam" id="PF05739">
    <property type="entry name" value="SNARE"/>
    <property type="match status" value="1"/>
</dbReference>
<feature type="region of interest" description="Disordered" evidence="3">
    <location>
        <begin position="1"/>
        <end position="20"/>
    </location>
</feature>
<comment type="caution">
    <text evidence="6">The sequence shown here is derived from an EMBL/GenBank/DDBJ whole genome shotgun (WGS) entry which is preliminary data.</text>
</comment>
<dbReference type="GO" id="GO:0031201">
    <property type="term" value="C:SNARE complex"/>
    <property type="evidence" value="ECO:0007669"/>
    <property type="project" value="TreeGrafter"/>
</dbReference>
<evidence type="ECO:0000313" key="6">
    <source>
        <dbReference type="EMBL" id="TNJ27084.1"/>
    </source>
</evidence>